<gene>
    <name evidence="3" type="ORF">METZ01_LOCUS113827</name>
</gene>
<dbReference type="GO" id="GO:0016758">
    <property type="term" value="F:hexosyltransferase activity"/>
    <property type="evidence" value="ECO:0007669"/>
    <property type="project" value="TreeGrafter"/>
</dbReference>
<evidence type="ECO:0000259" key="1">
    <source>
        <dbReference type="Pfam" id="PF00534"/>
    </source>
</evidence>
<reference evidence="3" key="1">
    <citation type="submission" date="2018-05" db="EMBL/GenBank/DDBJ databases">
        <authorList>
            <person name="Lanie J.A."/>
            <person name="Ng W.-L."/>
            <person name="Kazmierczak K.M."/>
            <person name="Andrzejewski T.M."/>
            <person name="Davidsen T.M."/>
            <person name="Wayne K.J."/>
            <person name="Tettelin H."/>
            <person name="Glass J.I."/>
            <person name="Rusch D."/>
            <person name="Podicherti R."/>
            <person name="Tsui H.-C.T."/>
            <person name="Winkler M.E."/>
        </authorList>
    </citation>
    <scope>NUCLEOTIDE SEQUENCE</scope>
</reference>
<protein>
    <recommendedName>
        <fullName evidence="4">Glycosyltransferase subfamily 4-like N-terminal domain-containing protein</fullName>
    </recommendedName>
</protein>
<dbReference type="InterPro" id="IPR001296">
    <property type="entry name" value="Glyco_trans_1"/>
</dbReference>
<dbReference type="Gene3D" id="3.40.50.2000">
    <property type="entry name" value="Glycogen Phosphorylase B"/>
    <property type="match status" value="2"/>
</dbReference>
<sequence>VSRASAALHGPGGLERHVDDLACQLLERGVAVTLITRPASRPGAEAAWLRDERLTLKTIQYRTFPFAGRRGTTILDRNTAYLYFGFKAGRQAARLLSDGHVDLIHGHGASVLGAVLPAPTAKVPLVLTPHGMEEFGGTDLFQTRLKRIAYRPLQIAVRRCARYATRILATDQALVSNTVTNLRVPESSVRVVPNAVDLGRCDALAGPAEGEKIRSVWDIPSADRVFLSVGRVEKNKGFDVLAGALAQACRDSEFRRWRWVIVGDGHYRSTLQRIVRQLGLQDRTLFVGATTDRELHAWYEAATVFVHPTLYEGSSIVTLEAMAHSRPVVASRVGGLPDKVLPGVTGWLVSPGDAADLGQALTEVLHLEEHLPRMGEDGRALVERCFSWPSVTERLLSHYDEVLAECASLRASR</sequence>
<feature type="non-terminal residue" evidence="3">
    <location>
        <position position="1"/>
    </location>
</feature>
<dbReference type="SUPFAM" id="SSF53756">
    <property type="entry name" value="UDP-Glycosyltransferase/glycogen phosphorylase"/>
    <property type="match status" value="1"/>
</dbReference>
<dbReference type="InterPro" id="IPR050194">
    <property type="entry name" value="Glycosyltransferase_grp1"/>
</dbReference>
<dbReference type="AlphaFoldDB" id="A0A381X9R3"/>
<evidence type="ECO:0000313" key="3">
    <source>
        <dbReference type="EMBL" id="SVA60973.1"/>
    </source>
</evidence>
<accession>A0A381X9R3</accession>
<evidence type="ECO:0008006" key="4">
    <source>
        <dbReference type="Google" id="ProtNLM"/>
    </source>
</evidence>
<name>A0A381X9R3_9ZZZZ</name>
<proteinExistence type="predicted"/>
<dbReference type="Pfam" id="PF13439">
    <property type="entry name" value="Glyco_transf_4"/>
    <property type="match status" value="1"/>
</dbReference>
<dbReference type="InterPro" id="IPR028098">
    <property type="entry name" value="Glyco_trans_4-like_N"/>
</dbReference>
<feature type="domain" description="Glycosyltransferase subfamily 4-like N-terminal" evidence="2">
    <location>
        <begin position="11"/>
        <end position="200"/>
    </location>
</feature>
<dbReference type="CDD" id="cd03801">
    <property type="entry name" value="GT4_PimA-like"/>
    <property type="match status" value="1"/>
</dbReference>
<dbReference type="Pfam" id="PF00534">
    <property type="entry name" value="Glycos_transf_1"/>
    <property type="match status" value="1"/>
</dbReference>
<dbReference type="EMBL" id="UINC01014265">
    <property type="protein sequence ID" value="SVA60973.1"/>
    <property type="molecule type" value="Genomic_DNA"/>
</dbReference>
<feature type="domain" description="Glycosyl transferase family 1" evidence="1">
    <location>
        <begin position="211"/>
        <end position="379"/>
    </location>
</feature>
<evidence type="ECO:0000259" key="2">
    <source>
        <dbReference type="Pfam" id="PF13439"/>
    </source>
</evidence>
<dbReference type="PANTHER" id="PTHR45947:SF3">
    <property type="entry name" value="SULFOQUINOVOSYL TRANSFERASE SQD2"/>
    <property type="match status" value="1"/>
</dbReference>
<organism evidence="3">
    <name type="scientific">marine metagenome</name>
    <dbReference type="NCBI Taxonomy" id="408172"/>
    <lineage>
        <taxon>unclassified sequences</taxon>
        <taxon>metagenomes</taxon>
        <taxon>ecological metagenomes</taxon>
    </lineage>
</organism>
<dbReference type="PANTHER" id="PTHR45947">
    <property type="entry name" value="SULFOQUINOVOSYL TRANSFERASE SQD2"/>
    <property type="match status" value="1"/>
</dbReference>